<evidence type="ECO:0000313" key="2">
    <source>
        <dbReference type="Proteomes" id="UP000646738"/>
    </source>
</evidence>
<reference evidence="2" key="1">
    <citation type="submission" date="2023-07" db="EMBL/GenBank/DDBJ databases">
        <title>Whole genome shotgun sequence of Streptomyces achromogenes subsp. rubradiris NBRC 14000.</title>
        <authorList>
            <person name="Komaki H."/>
            <person name="Tamura T."/>
        </authorList>
    </citation>
    <scope>NUCLEOTIDE SEQUENCE [LARGE SCALE GENOMIC DNA]</scope>
    <source>
        <strain evidence="2">NBRC 14000</strain>
    </source>
</reference>
<dbReference type="EMBL" id="BNEA01000015">
    <property type="protein sequence ID" value="GHI55690.1"/>
    <property type="molecule type" value="Genomic_DNA"/>
</dbReference>
<dbReference type="Proteomes" id="UP000646738">
    <property type="component" value="Unassembled WGS sequence"/>
</dbReference>
<keyword evidence="2" id="KW-1185">Reference proteome</keyword>
<dbReference type="RefSeq" id="WP_189993794.1">
    <property type="nucleotide sequence ID" value="NZ_BNCB01000006.1"/>
</dbReference>
<protein>
    <submittedName>
        <fullName evidence="1">Uncharacterized protein</fullName>
    </submittedName>
</protein>
<dbReference type="InterPro" id="IPR045428">
    <property type="entry name" value="EACC1"/>
</dbReference>
<accession>A0ABQ3RIK9</accession>
<evidence type="ECO:0000313" key="1">
    <source>
        <dbReference type="EMBL" id="GHI55690.1"/>
    </source>
</evidence>
<organism evidence="1 2">
    <name type="scientific">Streptomyces rubradiris</name>
    <name type="common">Streptomyces achromogenes subsp. rubradiris</name>
    <dbReference type="NCBI Taxonomy" id="285531"/>
    <lineage>
        <taxon>Bacteria</taxon>
        <taxon>Bacillati</taxon>
        <taxon>Actinomycetota</taxon>
        <taxon>Actinomycetes</taxon>
        <taxon>Kitasatosporales</taxon>
        <taxon>Streptomycetaceae</taxon>
        <taxon>Streptomyces</taxon>
    </lineage>
</organism>
<sequence length="121" mass="13932">MILRIGMAGPSEIDELRSFRTWLLETPEIRQHCEISWVARPPTLNEMGGDTVDVLQLVTDNFWQVSTFALAFTTWRRTRYRASTITIEHNDTIVTIEGNDEQAAQRIVSALMTEQEHRDPS</sequence>
<name>A0ABQ3RIK9_STRRR</name>
<proteinExistence type="predicted"/>
<dbReference type="Pfam" id="PF19953">
    <property type="entry name" value="EACC1"/>
    <property type="match status" value="1"/>
</dbReference>
<comment type="caution">
    <text evidence="1">The sequence shown here is derived from an EMBL/GenBank/DDBJ whole genome shotgun (WGS) entry which is preliminary data.</text>
</comment>
<gene>
    <name evidence="1" type="ORF">Srubr_55360</name>
</gene>